<evidence type="ECO:0000256" key="1">
    <source>
        <dbReference type="SAM" id="MobiDB-lite"/>
    </source>
</evidence>
<dbReference type="InterPro" id="IPR027417">
    <property type="entry name" value="P-loop_NTPase"/>
</dbReference>
<reference evidence="2" key="1">
    <citation type="submission" date="2018-02" db="EMBL/GenBank/DDBJ databases">
        <title>Rhizophora mucronata_Transcriptome.</title>
        <authorList>
            <person name="Meera S.P."/>
            <person name="Sreeshan A."/>
            <person name="Augustine A."/>
        </authorList>
    </citation>
    <scope>NUCLEOTIDE SEQUENCE</scope>
    <source>
        <tissue evidence="2">Leaf</tissue>
    </source>
</reference>
<dbReference type="PANTHER" id="PTHR10285">
    <property type="entry name" value="URIDINE KINASE"/>
    <property type="match status" value="1"/>
</dbReference>
<name>A0A2P2JBS7_RHIMU</name>
<sequence>MAVSPFSTSTPGYLRYPSPESLLLKTVRLPLRHQCSESIALDRKHSHVSQRQTKYPTKKANRMKVSCCQKRGIPILEASRMDEIYDILAERVLPSGAVASNPSSKHIVGLAGPPGAGKSMLASKVVQRVNKLWAQKSCSFDSHVKPQDVAVVIPMDGFHLYRSQLDAMEDPEEAHARRGAPWTFAPTLLLKCLKILKNEEYVYAPSFDHHVGDPVEENIFVSIQ</sequence>
<evidence type="ECO:0000313" key="2">
    <source>
        <dbReference type="EMBL" id="MBW90935.1"/>
    </source>
</evidence>
<protein>
    <submittedName>
        <fullName evidence="2">Uncharacterized protein MANES_05G084500</fullName>
    </submittedName>
</protein>
<accession>A0A2P2JBS7</accession>
<dbReference type="EMBL" id="GGEC01010452">
    <property type="protein sequence ID" value="MBW90935.1"/>
    <property type="molecule type" value="Transcribed_RNA"/>
</dbReference>
<dbReference type="SUPFAM" id="SSF52540">
    <property type="entry name" value="P-loop containing nucleoside triphosphate hydrolases"/>
    <property type="match status" value="1"/>
</dbReference>
<dbReference type="AlphaFoldDB" id="A0A2P2JBS7"/>
<organism evidence="2">
    <name type="scientific">Rhizophora mucronata</name>
    <name type="common">Asiatic mangrove</name>
    <dbReference type="NCBI Taxonomy" id="61149"/>
    <lineage>
        <taxon>Eukaryota</taxon>
        <taxon>Viridiplantae</taxon>
        <taxon>Streptophyta</taxon>
        <taxon>Embryophyta</taxon>
        <taxon>Tracheophyta</taxon>
        <taxon>Spermatophyta</taxon>
        <taxon>Magnoliopsida</taxon>
        <taxon>eudicotyledons</taxon>
        <taxon>Gunneridae</taxon>
        <taxon>Pentapetalae</taxon>
        <taxon>rosids</taxon>
        <taxon>fabids</taxon>
        <taxon>Malpighiales</taxon>
        <taxon>Rhizophoraceae</taxon>
        <taxon>Rhizophora</taxon>
    </lineage>
</organism>
<feature type="region of interest" description="Disordered" evidence="1">
    <location>
        <begin position="42"/>
        <end position="61"/>
    </location>
</feature>
<proteinExistence type="predicted"/>
<dbReference type="Gene3D" id="3.40.50.300">
    <property type="entry name" value="P-loop containing nucleotide triphosphate hydrolases"/>
    <property type="match status" value="1"/>
</dbReference>